<name>A0A423XGM9_9PEZI</name>
<sequence>MAIIHGTALARTAAAWLPSDWRLTLAALVIVVPIFNYVALMVRSEFRARSTKDGRRPPDIPYWFPFLGHILPLAKDPAGFLAKAADRYGAGIPVHVKVGPRSFYVLSSPTVFMTLTKASEHLTPKPSIAIFMENMFGTRKRAGKIYRADDSGINPKPLPGTSVAHKDRMWFHQNQAARKYLSGKSLQTIGKRFMAYLSRNIGNSETIGKEWVELPDLYDFWKDQVFEAALTALFGPHLLRLNPSFTKDFWDYNAAIPMLLMGFPRWVTPWSYAARDRVLEGIKKWHQYALAHEDVTQAGPSDPEWDENWGSVYLKVRYNFRSAMEGMDADAHASDDLALMVAANANAMMSASWFLIETLRDRALVPRLLAELDNARQPTSEPGQVRFDIDRLCSQPLLSSIYTETLRLRIGLMINRTSQHKEVRLGPWRFPPNMPIGVSTVRTGSNAQLWNDKNGTKPLDKFWAERCILYPDDPDSGPWSRERREQLGEELKVKALDKPTFSMDGMSGGWIPYGAGEFMCPGRHLAKQEMIGSYAVFLASYDVELLVPDGWEPQPDTTYFGTGTMPPLGKIPCRIRKRAL</sequence>
<comment type="similarity">
    <text evidence="1">Belongs to the cytochrome P450 family.</text>
</comment>
<evidence type="ECO:0000256" key="3">
    <source>
        <dbReference type="ARBA" id="ARBA00022723"/>
    </source>
</evidence>
<dbReference type="PANTHER" id="PTHR24304:SF2">
    <property type="entry name" value="24-HYDROXYCHOLESTEROL 7-ALPHA-HYDROXYLASE"/>
    <property type="match status" value="1"/>
</dbReference>
<dbReference type="Gene3D" id="1.10.630.10">
    <property type="entry name" value="Cytochrome P450"/>
    <property type="match status" value="1"/>
</dbReference>
<evidence type="ECO:0000256" key="7">
    <source>
        <dbReference type="SAM" id="Phobius"/>
    </source>
</evidence>
<evidence type="ECO:0000256" key="2">
    <source>
        <dbReference type="ARBA" id="ARBA00022617"/>
    </source>
</evidence>
<keyword evidence="5" id="KW-0503">Monooxygenase</keyword>
<dbReference type="InParanoid" id="A0A423XGM9"/>
<dbReference type="SUPFAM" id="SSF48264">
    <property type="entry name" value="Cytochrome P450"/>
    <property type="match status" value="1"/>
</dbReference>
<dbReference type="InterPro" id="IPR036396">
    <property type="entry name" value="Cyt_P450_sf"/>
</dbReference>
<dbReference type="InterPro" id="IPR002403">
    <property type="entry name" value="Cyt_P450_E_grp-IV"/>
</dbReference>
<dbReference type="GO" id="GO:0008395">
    <property type="term" value="F:steroid hydroxylase activity"/>
    <property type="evidence" value="ECO:0007669"/>
    <property type="project" value="TreeGrafter"/>
</dbReference>
<comment type="caution">
    <text evidence="8">The sequence shown here is derived from an EMBL/GenBank/DDBJ whole genome shotgun (WGS) entry which is preliminary data.</text>
</comment>
<dbReference type="STRING" id="1230097.A0A423XGM9"/>
<proteinExistence type="inferred from homology"/>
<reference evidence="8 9" key="1">
    <citation type="submission" date="2015-09" db="EMBL/GenBank/DDBJ databases">
        <title>Host preference determinants of Valsa canker pathogens revealed by comparative genomics.</title>
        <authorList>
            <person name="Yin Z."/>
            <person name="Huang L."/>
        </authorList>
    </citation>
    <scope>NUCLEOTIDE SEQUENCE [LARGE SCALE GENOMIC DNA]</scope>
    <source>
        <strain evidence="8 9">SXYLt</strain>
    </source>
</reference>
<evidence type="ECO:0008006" key="10">
    <source>
        <dbReference type="Google" id="ProtNLM"/>
    </source>
</evidence>
<keyword evidence="3 6" id="KW-0479">Metal-binding</keyword>
<feature type="transmembrane region" description="Helical" evidence="7">
    <location>
        <begin position="24"/>
        <end position="42"/>
    </location>
</feature>
<feature type="binding site" description="axial binding residue" evidence="6">
    <location>
        <position position="520"/>
    </location>
    <ligand>
        <name>heme</name>
        <dbReference type="ChEBI" id="CHEBI:30413"/>
    </ligand>
    <ligandPart>
        <name>Fe</name>
        <dbReference type="ChEBI" id="CHEBI:18248"/>
    </ligandPart>
</feature>
<dbReference type="Proteomes" id="UP000285146">
    <property type="component" value="Unassembled WGS sequence"/>
</dbReference>
<comment type="cofactor">
    <cofactor evidence="6">
        <name>heme</name>
        <dbReference type="ChEBI" id="CHEBI:30413"/>
    </cofactor>
</comment>
<dbReference type="PRINTS" id="PR00465">
    <property type="entry name" value="EP450IV"/>
</dbReference>
<dbReference type="PANTHER" id="PTHR24304">
    <property type="entry name" value="CYTOCHROME P450 FAMILY 7"/>
    <property type="match status" value="1"/>
</dbReference>
<dbReference type="GO" id="GO:0005506">
    <property type="term" value="F:iron ion binding"/>
    <property type="evidence" value="ECO:0007669"/>
    <property type="project" value="InterPro"/>
</dbReference>
<dbReference type="GO" id="GO:0016705">
    <property type="term" value="F:oxidoreductase activity, acting on paired donors, with incorporation or reduction of molecular oxygen"/>
    <property type="evidence" value="ECO:0007669"/>
    <property type="project" value="InterPro"/>
</dbReference>
<keyword evidence="7" id="KW-0472">Membrane</keyword>
<dbReference type="OrthoDB" id="3366823at2759"/>
<evidence type="ECO:0000256" key="6">
    <source>
        <dbReference type="PIRSR" id="PIRSR602403-1"/>
    </source>
</evidence>
<keyword evidence="4 6" id="KW-0408">Iron</keyword>
<accession>A0A423XGM9</accession>
<evidence type="ECO:0000313" key="9">
    <source>
        <dbReference type="Proteomes" id="UP000285146"/>
    </source>
</evidence>
<protein>
    <recommendedName>
        <fullName evidence="10">Cytochrome P450</fullName>
    </recommendedName>
</protein>
<evidence type="ECO:0000256" key="4">
    <source>
        <dbReference type="ARBA" id="ARBA00023004"/>
    </source>
</evidence>
<keyword evidence="7" id="KW-1133">Transmembrane helix</keyword>
<evidence type="ECO:0000313" key="8">
    <source>
        <dbReference type="EMBL" id="ROW15369.1"/>
    </source>
</evidence>
<keyword evidence="9" id="KW-1185">Reference proteome</keyword>
<dbReference type="AlphaFoldDB" id="A0A423XGM9"/>
<organism evidence="8 9">
    <name type="scientific">Cytospora leucostoma</name>
    <dbReference type="NCBI Taxonomy" id="1230097"/>
    <lineage>
        <taxon>Eukaryota</taxon>
        <taxon>Fungi</taxon>
        <taxon>Dikarya</taxon>
        <taxon>Ascomycota</taxon>
        <taxon>Pezizomycotina</taxon>
        <taxon>Sordariomycetes</taxon>
        <taxon>Sordariomycetidae</taxon>
        <taxon>Diaporthales</taxon>
        <taxon>Cytosporaceae</taxon>
        <taxon>Cytospora</taxon>
    </lineage>
</organism>
<dbReference type="GO" id="GO:0020037">
    <property type="term" value="F:heme binding"/>
    <property type="evidence" value="ECO:0007669"/>
    <property type="project" value="InterPro"/>
</dbReference>
<dbReference type="InterPro" id="IPR050529">
    <property type="entry name" value="CYP450_sterol_14alpha_dmase"/>
</dbReference>
<evidence type="ECO:0000256" key="1">
    <source>
        <dbReference type="ARBA" id="ARBA00010617"/>
    </source>
</evidence>
<keyword evidence="5" id="KW-0560">Oxidoreductase</keyword>
<evidence type="ECO:0000256" key="5">
    <source>
        <dbReference type="ARBA" id="ARBA00023033"/>
    </source>
</evidence>
<gene>
    <name evidence="8" type="ORF">VPNG_02266</name>
</gene>
<keyword evidence="2 6" id="KW-0349">Heme</keyword>
<dbReference type="EMBL" id="LKEB01000009">
    <property type="protein sequence ID" value="ROW15369.1"/>
    <property type="molecule type" value="Genomic_DNA"/>
</dbReference>
<keyword evidence="7" id="KW-0812">Transmembrane</keyword>